<dbReference type="OrthoDB" id="10053392at2759"/>
<protein>
    <recommendedName>
        <fullName evidence="3">Nucleotide-diphospho-sugar transferase domain-containing protein</fullName>
    </recommendedName>
</protein>
<reference evidence="1 2" key="1">
    <citation type="journal article" date="2017" name="Curr. Biol.">
        <title>Genome architecture and evolution of a unichromosomal asexual nematode.</title>
        <authorList>
            <person name="Fradin H."/>
            <person name="Zegar C."/>
            <person name="Gutwein M."/>
            <person name="Lucas J."/>
            <person name="Kovtun M."/>
            <person name="Corcoran D."/>
            <person name="Baugh L.R."/>
            <person name="Kiontke K."/>
            <person name="Gunsalus K."/>
            <person name="Fitch D.H."/>
            <person name="Piano F."/>
        </authorList>
    </citation>
    <scope>NUCLEOTIDE SEQUENCE [LARGE SCALE GENOMIC DNA]</scope>
    <source>
        <strain evidence="1">PF1309</strain>
    </source>
</reference>
<dbReference type="InterPro" id="IPR012444">
    <property type="entry name" value="DUF1647"/>
</dbReference>
<accession>A0A2A2KRF5</accession>
<sequence length="311" mass="36738">MTKFGFSQDDVGFVTAFSEDHKDEGFRMITFMHQFFPNHNLTIFDLGLRNKTKNKIEKFCNVNLRPFNFDEYPKKVRKLKEYRWKPIVIAQTLRDHPAVWYFDSSIVLNSNHLDHVYDLIRCRQNSDYRSFSKIPFIPERDRRENKTKLENGWDKNRWTKNVEDCQKSGYLLHSFSSHGIFGATHPDIYKYFPTDIHEIRKFKAKMYEAGLAFVAKTEDAVDVLKWYVLCALDENCMAPNGSQGYCYFGNDSYGRYGDCHRYDQSVINVLLANSNYFDRTYYASEIVDFFKIKRGGGKQFYLPKYDSNCTS</sequence>
<gene>
    <name evidence="1" type="ORF">WR25_13651</name>
</gene>
<evidence type="ECO:0000313" key="1">
    <source>
        <dbReference type="EMBL" id="PAV76525.1"/>
    </source>
</evidence>
<dbReference type="Pfam" id="PF07801">
    <property type="entry name" value="DUF1647"/>
    <property type="match status" value="1"/>
</dbReference>
<dbReference type="Proteomes" id="UP000218231">
    <property type="component" value="Unassembled WGS sequence"/>
</dbReference>
<keyword evidence="2" id="KW-1185">Reference proteome</keyword>
<dbReference type="PANTHER" id="PTHR31389">
    <property type="entry name" value="LD39211P"/>
    <property type="match status" value="1"/>
</dbReference>
<comment type="caution">
    <text evidence="1">The sequence shown here is derived from an EMBL/GenBank/DDBJ whole genome shotgun (WGS) entry which is preliminary data.</text>
</comment>
<dbReference type="STRING" id="2018661.A0A2A2KRF5"/>
<organism evidence="1 2">
    <name type="scientific">Diploscapter pachys</name>
    <dbReference type="NCBI Taxonomy" id="2018661"/>
    <lineage>
        <taxon>Eukaryota</taxon>
        <taxon>Metazoa</taxon>
        <taxon>Ecdysozoa</taxon>
        <taxon>Nematoda</taxon>
        <taxon>Chromadorea</taxon>
        <taxon>Rhabditida</taxon>
        <taxon>Rhabditina</taxon>
        <taxon>Rhabditomorpha</taxon>
        <taxon>Rhabditoidea</taxon>
        <taxon>Rhabditidae</taxon>
        <taxon>Diploscapter</taxon>
    </lineage>
</organism>
<name>A0A2A2KRF5_9BILA</name>
<evidence type="ECO:0008006" key="3">
    <source>
        <dbReference type="Google" id="ProtNLM"/>
    </source>
</evidence>
<dbReference type="EMBL" id="LIAE01007868">
    <property type="protein sequence ID" value="PAV76525.1"/>
    <property type="molecule type" value="Genomic_DNA"/>
</dbReference>
<proteinExistence type="predicted"/>
<dbReference type="AlphaFoldDB" id="A0A2A2KRF5"/>
<dbReference type="PANTHER" id="PTHR31389:SF4">
    <property type="entry name" value="LD39211P"/>
    <property type="match status" value="1"/>
</dbReference>
<evidence type="ECO:0000313" key="2">
    <source>
        <dbReference type="Proteomes" id="UP000218231"/>
    </source>
</evidence>